<feature type="region of interest" description="Disordered" evidence="1">
    <location>
        <begin position="1"/>
        <end position="49"/>
    </location>
</feature>
<dbReference type="Proteomes" id="UP001515500">
    <property type="component" value="Chromosome 12"/>
</dbReference>
<feature type="region of interest" description="Disordered" evidence="1">
    <location>
        <begin position="479"/>
        <end position="500"/>
    </location>
</feature>
<dbReference type="AlphaFoldDB" id="A0AB40C7S8"/>
<evidence type="ECO:0000259" key="4">
    <source>
        <dbReference type="Pfam" id="PF14383"/>
    </source>
</evidence>
<dbReference type="PANTHER" id="PTHR46836">
    <property type="entry name" value="AFADIN"/>
    <property type="match status" value="1"/>
</dbReference>
<dbReference type="PANTHER" id="PTHR46836:SF8">
    <property type="entry name" value="AFADIN"/>
    <property type="match status" value="1"/>
</dbReference>
<dbReference type="InterPro" id="IPR025486">
    <property type="entry name" value="DUF4378"/>
</dbReference>
<dbReference type="InterPro" id="IPR022212">
    <property type="entry name" value="DUF3741"/>
</dbReference>
<proteinExistence type="predicted"/>
<evidence type="ECO:0000259" key="2">
    <source>
        <dbReference type="Pfam" id="PF12552"/>
    </source>
</evidence>
<protein>
    <submittedName>
        <fullName evidence="6">LOW QUALITY PROTEIN: uncharacterized protein LOC120273309</fullName>
    </submittedName>
</protein>
<feature type="domain" description="DUF3741" evidence="4">
    <location>
        <begin position="110"/>
        <end position="128"/>
    </location>
</feature>
<dbReference type="GeneID" id="120273309"/>
<dbReference type="Pfam" id="PF12552">
    <property type="entry name" value="DUF3741"/>
    <property type="match status" value="1"/>
</dbReference>
<sequence>MERGGSRGRERSGSRLVGTGAARKGIASPVPKPVGRGLDRGRGEGNGLFRKGLYSSKMAVDSDCGDDFPDEKNSIGLGYRQNPCKTVSGTPIKTLINEEMSNELEIRRPTPSLVARLMGLDSLPSSKVANKPRDRMESCFSHVSSVGYQGKRATCEEHLFQKSIDENQDFKDVFEIVEMKKSEESKHQSVQKVISSSQRSETDVAFIRQKFMDAKRLSTNESLRQSKEFDDALEVLDSNKDLFLKFLQEPNSLFSKHLQGLKCASPPPHAGHITILKSANGTKHETSKVHLESEMNTDRRSHMQNGDAAYLRRPGPGLMNHSIREHGSPLAHKLSTSDYVGRNEVCSHGTRIVVLKPSLEMTQNKARNLLLPRSTDDIQFGHKRQREARRVGIQELHSEGRARQRSSDNVEVIRHRTKGSREIAREITEQMRHNMSNSRKNVANSRSNSNNREERPRRRCEVVKPEAYQWSPGHFHYMDNDTASSSSSNSIETSVTREARKRLSERWKITKRSQQVGIMQKPPGTLGEMLSLPDREMPIKPRFIIQRDKKLAKYEVIEREGSPSGISSKDGWKEGCSRKLERSVSLPNSTTFGIPKLSGTHKAANHGGCYLLKDVLNLESDDCSEENNNRKIFSSRRGLKYRRNKPPQLDSFEAESVVLKKEIHVNKLPKDNVDATLISEPFDDPVPNERTPVAETSYHQTGSVLVSDHNLTEFGSPVSSKEAEQPSPVSVLECPSEEISSSGCFESVSADLKELRMQLRLLKLESSDPYANELEINFSDAENEQYHPLTETAEILLAFEDEGDRDFSYLLDVLSDLGVHEAEWDGLSNTFYMREYPVCSNAFDSLEKKYRNVKSWSRSERKLLFDLINLVLSEIVEQIKNPHAWVKPRRLIGPMCSHDCLVEKVWQMVVKYRKESESKLDEVLELKYLNLVEGVDIVGIEIESMLKDELLEELIFDLMLAG</sequence>
<feature type="compositionally biased region" description="Basic and acidic residues" evidence="1">
    <location>
        <begin position="451"/>
        <end position="460"/>
    </location>
</feature>
<organism evidence="5 6">
    <name type="scientific">Dioscorea cayennensis subsp. rotundata</name>
    <name type="common">White Guinea yam</name>
    <name type="synonym">Dioscorea rotundata</name>
    <dbReference type="NCBI Taxonomy" id="55577"/>
    <lineage>
        <taxon>Eukaryota</taxon>
        <taxon>Viridiplantae</taxon>
        <taxon>Streptophyta</taxon>
        <taxon>Embryophyta</taxon>
        <taxon>Tracheophyta</taxon>
        <taxon>Spermatophyta</taxon>
        <taxon>Magnoliopsida</taxon>
        <taxon>Liliopsida</taxon>
        <taxon>Dioscoreales</taxon>
        <taxon>Dioscoreaceae</taxon>
        <taxon>Dioscorea</taxon>
    </lineage>
</organism>
<dbReference type="Pfam" id="PF14309">
    <property type="entry name" value="DUF4378"/>
    <property type="match status" value="1"/>
</dbReference>
<reference evidence="6" key="1">
    <citation type="submission" date="2025-08" db="UniProtKB">
        <authorList>
            <consortium name="RefSeq"/>
        </authorList>
    </citation>
    <scope>IDENTIFICATION</scope>
</reference>
<evidence type="ECO:0000313" key="6">
    <source>
        <dbReference type="RefSeq" id="XP_039135866.1"/>
    </source>
</evidence>
<feature type="compositionally biased region" description="Basic and acidic residues" evidence="1">
    <location>
        <begin position="1"/>
        <end position="13"/>
    </location>
</feature>
<feature type="region of interest" description="Disordered" evidence="1">
    <location>
        <begin position="430"/>
        <end position="460"/>
    </location>
</feature>
<dbReference type="RefSeq" id="XP_039135866.1">
    <property type="nucleotide sequence ID" value="XM_039279932.1"/>
</dbReference>
<keyword evidence="5" id="KW-1185">Reference proteome</keyword>
<gene>
    <name evidence="6" type="primary">LOC120273309</name>
</gene>
<evidence type="ECO:0000259" key="3">
    <source>
        <dbReference type="Pfam" id="PF14309"/>
    </source>
</evidence>
<accession>A0AB40C7S8</accession>
<dbReference type="Pfam" id="PF14383">
    <property type="entry name" value="VARLMGL"/>
    <property type="match status" value="1"/>
</dbReference>
<feature type="domain" description="DUF4378" evidence="3">
    <location>
        <begin position="806"/>
        <end position="953"/>
    </location>
</feature>
<name>A0AB40C7S8_DIOCR</name>
<evidence type="ECO:0000256" key="1">
    <source>
        <dbReference type="SAM" id="MobiDB-lite"/>
    </source>
</evidence>
<evidence type="ECO:0000313" key="5">
    <source>
        <dbReference type="Proteomes" id="UP001515500"/>
    </source>
</evidence>
<feature type="domain" description="DUF3741" evidence="2">
    <location>
        <begin position="208"/>
        <end position="252"/>
    </location>
</feature>
<feature type="compositionally biased region" description="Low complexity" evidence="1">
    <location>
        <begin position="436"/>
        <end position="450"/>
    </location>
</feature>
<dbReference type="InterPro" id="IPR032795">
    <property type="entry name" value="DUF3741-assoc"/>
</dbReference>